<dbReference type="Proteomes" id="UP000078286">
    <property type="component" value="Unassembled WGS sequence"/>
</dbReference>
<proteinExistence type="predicted"/>
<dbReference type="AlphaFoldDB" id="A0A1B7HG89"/>
<evidence type="ECO:0000313" key="4">
    <source>
        <dbReference type="EMBL" id="OAT14663.1"/>
    </source>
</evidence>
<keyword evidence="2" id="KW-1133">Transmembrane helix</keyword>
<keyword evidence="2" id="KW-0472">Membrane</keyword>
<feature type="domain" description="DotM C-terminal cytoplasmic" evidence="3">
    <location>
        <begin position="183"/>
        <end position="362"/>
    </location>
</feature>
<feature type="compositionally biased region" description="Basic residues" evidence="1">
    <location>
        <begin position="406"/>
        <end position="418"/>
    </location>
</feature>
<evidence type="ECO:0000256" key="1">
    <source>
        <dbReference type="SAM" id="MobiDB-lite"/>
    </source>
</evidence>
<accession>A0A1B7HG89</accession>
<dbReference type="PATRIC" id="fig|1354255.3.peg.4479"/>
<name>A0A1B7HG89_9ENTR</name>
<evidence type="ECO:0000256" key="2">
    <source>
        <dbReference type="SAM" id="Phobius"/>
    </source>
</evidence>
<protein>
    <submittedName>
        <fullName evidence="4">TrbA family protein</fullName>
    </submittedName>
</protein>
<dbReference type="EMBL" id="LXEO01000070">
    <property type="protein sequence ID" value="OAT14663.1"/>
    <property type="molecule type" value="Genomic_DNA"/>
</dbReference>
<organism evidence="4 5">
    <name type="scientific">Buttiauxella noackiae ATCC 51607</name>
    <dbReference type="NCBI Taxonomy" id="1354255"/>
    <lineage>
        <taxon>Bacteria</taxon>
        <taxon>Pseudomonadati</taxon>
        <taxon>Pseudomonadota</taxon>
        <taxon>Gammaproteobacteria</taxon>
        <taxon>Enterobacterales</taxon>
        <taxon>Enterobacteriaceae</taxon>
        <taxon>Buttiauxella</taxon>
    </lineage>
</organism>
<keyword evidence="5" id="KW-1185">Reference proteome</keyword>
<feature type="transmembrane region" description="Helical" evidence="2">
    <location>
        <begin position="44"/>
        <end position="62"/>
    </location>
</feature>
<feature type="region of interest" description="Disordered" evidence="1">
    <location>
        <begin position="373"/>
        <end position="418"/>
    </location>
</feature>
<reference evidence="4 5" key="1">
    <citation type="submission" date="2016-04" db="EMBL/GenBank/DDBJ databases">
        <title>ATOL: Assembling a taxonomically balanced genome-scale reconstruction of the evolutionary history of the Enterobacteriaceae.</title>
        <authorList>
            <person name="Plunkett G.III."/>
            <person name="Neeno-Eckwall E.C."/>
            <person name="Glasner J.D."/>
            <person name="Perna N.T."/>
        </authorList>
    </citation>
    <scope>NUCLEOTIDE SEQUENCE [LARGE SCALE GENOMIC DNA]</scope>
    <source>
        <strain evidence="4 5">ATCC 51607</strain>
    </source>
</reference>
<dbReference type="RefSeq" id="WP_064556364.1">
    <property type="nucleotide sequence ID" value="NZ_LXEO01000070.1"/>
</dbReference>
<evidence type="ECO:0000259" key="3">
    <source>
        <dbReference type="Pfam" id="PF23127"/>
    </source>
</evidence>
<feature type="compositionally biased region" description="Acidic residues" evidence="1">
    <location>
        <begin position="384"/>
        <end position="396"/>
    </location>
</feature>
<dbReference type="Pfam" id="PF23127">
    <property type="entry name" value="DotM_C"/>
    <property type="match status" value="1"/>
</dbReference>
<keyword evidence="2" id="KW-0812">Transmembrane</keyword>
<comment type="caution">
    <text evidence="4">The sequence shown here is derived from an EMBL/GenBank/DDBJ whole genome shotgun (WGS) entry which is preliminary data.</text>
</comment>
<feature type="transmembrane region" description="Helical" evidence="2">
    <location>
        <begin position="14"/>
        <end position="32"/>
    </location>
</feature>
<evidence type="ECO:0000313" key="5">
    <source>
        <dbReference type="Proteomes" id="UP000078286"/>
    </source>
</evidence>
<dbReference type="InterPro" id="IPR056464">
    <property type="entry name" value="DotM_C"/>
</dbReference>
<feature type="transmembrane region" description="Helical" evidence="2">
    <location>
        <begin position="82"/>
        <end position="108"/>
    </location>
</feature>
<gene>
    <name evidence="4" type="ORF">M979_4349</name>
</gene>
<sequence length="418" mass="47656">MAPPNRDDQSSNDWSLAAVGLIVVLIVLAIFFRETVVEYTSLFLYFFWSLADIPQTHHLAAWRINLLVNTHNNAQNVSWSEFFSVMDLTAGILLLFLVPVVVFGVLAVRGHQASRTRRDISIRTLPRIMSVFSPAIIPALNYGDKKTQLLNVDPEEHRSAASPEEFAKENRLVVNRQLRHDLAEACFFAQLGKAFTSGSTPAQRFEQFSDHERAMFAIFGLQHFLDKRKEAEALVDTLNRSTLKTDRKYRNKTGYPNLSLADAAFRRVISTPDAIEWIRRYRYARTAIQALHDNDLHLPIRRYRWLKGLDRTLWYALASTGRPWPFIEGTAVVSQAHWETVSAQYGIHLDRPIMRLAIEGLEADLRNLGAVAEEMKASPATPQDDGEEDDDDEDDTSAAAEQEPHVHRHVHTFKPKMR</sequence>